<dbReference type="KEGG" id="qsa:O6P43_033208"/>
<sequence length="353" mass="39279">MKQRTWPDRSNGSRFTTPSSSSINGRKGDEELHRSEFHSSKHRTPKFSMKASFYTARQFGLCSGSSSASTPSAYSLDGTDFSTLPYDVVTRIAASFSLPNLQAASLVCRSWCEALRPLREAMLFLRWGKRFKHGRGGVRPNIDKALDSFKKGAARGSTMAMVDAGLIYWEMGKKEKAVALYQKASELGDPAGQCNLGIYYLQAQPANPNEAVKWLYRASIAGHIRAQYQLALCLHHVCGVERSMEEAAKWYLKAAEGGYTRAMYNISLCYSFGEGLVHSHRLARKWMKRAADRGHVKAQYEHGLALFSEGEMMKAVVYLELATRGGERAASHVKNVILEQLSPTSRDQCHASC</sequence>
<dbReference type="InterPro" id="IPR001810">
    <property type="entry name" value="F-box_dom"/>
</dbReference>
<proteinExistence type="predicted"/>
<dbReference type="InterPro" id="IPR011990">
    <property type="entry name" value="TPR-like_helical_dom_sf"/>
</dbReference>
<name>A0AAD7P644_QUISA</name>
<dbReference type="Gene3D" id="1.20.1280.50">
    <property type="match status" value="1"/>
</dbReference>
<evidence type="ECO:0000313" key="4">
    <source>
        <dbReference type="Proteomes" id="UP001163823"/>
    </source>
</evidence>
<reference evidence="3" key="1">
    <citation type="journal article" date="2023" name="Science">
        <title>Elucidation of the pathway for biosynthesis of saponin adjuvants from the soapbark tree.</title>
        <authorList>
            <person name="Reed J."/>
            <person name="Orme A."/>
            <person name="El-Demerdash A."/>
            <person name="Owen C."/>
            <person name="Martin L.B.B."/>
            <person name="Misra R.C."/>
            <person name="Kikuchi S."/>
            <person name="Rejzek M."/>
            <person name="Martin A.C."/>
            <person name="Harkess A."/>
            <person name="Leebens-Mack J."/>
            <person name="Louveau T."/>
            <person name="Stephenson M.J."/>
            <person name="Osbourn A."/>
        </authorList>
    </citation>
    <scope>NUCLEOTIDE SEQUENCE</scope>
    <source>
        <strain evidence="3">S10</strain>
    </source>
</reference>
<evidence type="ECO:0000313" key="3">
    <source>
        <dbReference type="EMBL" id="KAJ7943693.1"/>
    </source>
</evidence>
<feature type="region of interest" description="Disordered" evidence="1">
    <location>
        <begin position="1"/>
        <end position="43"/>
    </location>
</feature>
<dbReference type="PANTHER" id="PTHR45088:SF1">
    <property type="entry name" value="OS04G0476000 PROTEIN"/>
    <property type="match status" value="1"/>
</dbReference>
<gene>
    <name evidence="3" type="ORF">O6P43_033208</name>
</gene>
<dbReference type="SMART" id="SM00671">
    <property type="entry name" value="SEL1"/>
    <property type="match status" value="5"/>
</dbReference>
<accession>A0AAD7P644</accession>
<dbReference type="Pfam" id="PF08238">
    <property type="entry name" value="Sel1"/>
    <property type="match status" value="5"/>
</dbReference>
<dbReference type="Pfam" id="PF00646">
    <property type="entry name" value="F-box"/>
    <property type="match status" value="1"/>
</dbReference>
<dbReference type="AlphaFoldDB" id="A0AAD7P644"/>
<dbReference type="InterPro" id="IPR053301">
    <property type="entry name" value="F-box_motif"/>
</dbReference>
<organism evidence="3 4">
    <name type="scientific">Quillaja saponaria</name>
    <name type="common">Soap bark tree</name>
    <dbReference type="NCBI Taxonomy" id="32244"/>
    <lineage>
        <taxon>Eukaryota</taxon>
        <taxon>Viridiplantae</taxon>
        <taxon>Streptophyta</taxon>
        <taxon>Embryophyta</taxon>
        <taxon>Tracheophyta</taxon>
        <taxon>Spermatophyta</taxon>
        <taxon>Magnoliopsida</taxon>
        <taxon>eudicotyledons</taxon>
        <taxon>Gunneridae</taxon>
        <taxon>Pentapetalae</taxon>
        <taxon>rosids</taxon>
        <taxon>fabids</taxon>
        <taxon>Fabales</taxon>
        <taxon>Quillajaceae</taxon>
        <taxon>Quillaja</taxon>
    </lineage>
</organism>
<feature type="compositionally biased region" description="Polar residues" evidence="1">
    <location>
        <begin position="8"/>
        <end position="24"/>
    </location>
</feature>
<evidence type="ECO:0000256" key="1">
    <source>
        <dbReference type="SAM" id="MobiDB-lite"/>
    </source>
</evidence>
<feature type="compositionally biased region" description="Basic and acidic residues" evidence="1">
    <location>
        <begin position="26"/>
        <end position="39"/>
    </location>
</feature>
<dbReference type="InterPro" id="IPR036047">
    <property type="entry name" value="F-box-like_dom_sf"/>
</dbReference>
<protein>
    <submittedName>
        <fullName evidence="3">F-box protein</fullName>
    </submittedName>
</protein>
<dbReference type="SUPFAM" id="SSF81383">
    <property type="entry name" value="F-box domain"/>
    <property type="match status" value="1"/>
</dbReference>
<dbReference type="Gene3D" id="1.25.40.10">
    <property type="entry name" value="Tetratricopeptide repeat domain"/>
    <property type="match status" value="2"/>
</dbReference>
<dbReference type="PANTHER" id="PTHR45088">
    <property type="entry name" value="OSJNBA0022H21.17 PROTEIN"/>
    <property type="match status" value="1"/>
</dbReference>
<dbReference type="InterPro" id="IPR006597">
    <property type="entry name" value="Sel1-like"/>
</dbReference>
<dbReference type="Proteomes" id="UP001163823">
    <property type="component" value="Chromosome 14"/>
</dbReference>
<keyword evidence="4" id="KW-1185">Reference proteome</keyword>
<evidence type="ECO:0000259" key="2">
    <source>
        <dbReference type="Pfam" id="PF00646"/>
    </source>
</evidence>
<comment type="caution">
    <text evidence="3">The sequence shown here is derived from an EMBL/GenBank/DDBJ whole genome shotgun (WGS) entry which is preliminary data.</text>
</comment>
<feature type="domain" description="F-box" evidence="2">
    <location>
        <begin position="81"/>
        <end position="116"/>
    </location>
</feature>
<dbReference type="EMBL" id="JARAOO010000014">
    <property type="protein sequence ID" value="KAJ7943693.1"/>
    <property type="molecule type" value="Genomic_DNA"/>
</dbReference>
<dbReference type="SUPFAM" id="SSF81901">
    <property type="entry name" value="HCP-like"/>
    <property type="match status" value="1"/>
</dbReference>